<keyword evidence="1" id="KW-0472">Membrane</keyword>
<gene>
    <name evidence="2" type="ORF">MNB_SUP05-SYMBIONT-4-423</name>
</gene>
<sequence length="57" mass="7316">MFSLFFWTLKETSKNKQWFHFWITLLTFYYTWIYYIFFHEKGFNLAKKISKYKSLPR</sequence>
<feature type="transmembrane region" description="Helical" evidence="1">
    <location>
        <begin position="20"/>
        <end position="38"/>
    </location>
</feature>
<evidence type="ECO:0000256" key="1">
    <source>
        <dbReference type="SAM" id="Phobius"/>
    </source>
</evidence>
<dbReference type="AlphaFoldDB" id="A0A1W1DXS1"/>
<accession>A0A1W1DXS1</accession>
<protein>
    <submittedName>
        <fullName evidence="2">Uncharacterized protein</fullName>
    </submittedName>
</protein>
<organism evidence="2">
    <name type="scientific">hydrothermal vent metagenome</name>
    <dbReference type="NCBI Taxonomy" id="652676"/>
    <lineage>
        <taxon>unclassified sequences</taxon>
        <taxon>metagenomes</taxon>
        <taxon>ecological metagenomes</taxon>
    </lineage>
</organism>
<dbReference type="EMBL" id="FPHY01000085">
    <property type="protein sequence ID" value="SFV86503.1"/>
    <property type="molecule type" value="Genomic_DNA"/>
</dbReference>
<evidence type="ECO:0000313" key="2">
    <source>
        <dbReference type="EMBL" id="SFV86503.1"/>
    </source>
</evidence>
<proteinExistence type="predicted"/>
<name>A0A1W1DXS1_9ZZZZ</name>
<keyword evidence="1" id="KW-0812">Transmembrane</keyword>
<reference evidence="2" key="1">
    <citation type="submission" date="2016-10" db="EMBL/GenBank/DDBJ databases">
        <authorList>
            <person name="de Groot N.N."/>
        </authorList>
    </citation>
    <scope>NUCLEOTIDE SEQUENCE</scope>
</reference>
<keyword evidence="1" id="KW-1133">Transmembrane helix</keyword>